<dbReference type="RefSeq" id="WP_204097853.1">
    <property type="nucleotide sequence ID" value="NZ_CP069450.1"/>
</dbReference>
<evidence type="ECO:0000313" key="2">
    <source>
        <dbReference type="Proteomes" id="UP000654720"/>
    </source>
</evidence>
<dbReference type="GeneID" id="93096920"/>
<evidence type="ECO:0000313" key="1">
    <source>
        <dbReference type="EMBL" id="QRO50291.1"/>
    </source>
</evidence>
<dbReference type="Proteomes" id="UP000654720">
    <property type="component" value="Chromosome"/>
</dbReference>
<organism evidence="1 2">
    <name type="scientific">Butyricimonas virosa</name>
    <dbReference type="NCBI Taxonomy" id="544645"/>
    <lineage>
        <taxon>Bacteria</taxon>
        <taxon>Pseudomonadati</taxon>
        <taxon>Bacteroidota</taxon>
        <taxon>Bacteroidia</taxon>
        <taxon>Bacteroidales</taxon>
        <taxon>Odoribacteraceae</taxon>
        <taxon>Butyricimonas</taxon>
    </lineage>
</organism>
<evidence type="ECO:0008006" key="3">
    <source>
        <dbReference type="Google" id="ProtNLM"/>
    </source>
</evidence>
<reference evidence="1 2" key="1">
    <citation type="submission" date="2021-02" db="EMBL/GenBank/DDBJ databases">
        <title>FDA dAtabase for Regulatory Grade micrObial Sequences (FDA-ARGOS): Supporting development and validation of Infectious Disease Dx tests.</title>
        <authorList>
            <person name="Carlson P."/>
            <person name="Fischbach M."/>
            <person name="Hastie J."/>
            <person name="Bilen M."/>
            <person name="Cheng A."/>
            <person name="Tallon L."/>
            <person name="Sadzewicz L."/>
            <person name="Zhao X."/>
            <person name="Boylan J."/>
            <person name="Ott S."/>
            <person name="Bowen H."/>
            <person name="Vavikolanu K."/>
            <person name="Mehta A."/>
            <person name="Aluvathingal J."/>
            <person name="Nadendla S."/>
            <person name="Yan Y."/>
            <person name="Sichtig H."/>
        </authorList>
    </citation>
    <scope>NUCLEOTIDE SEQUENCE [LARGE SCALE GENOMIC DNA]</scope>
    <source>
        <strain evidence="1 2">FDAARGOS_1229</strain>
    </source>
</reference>
<gene>
    <name evidence="1" type="ORF">I6J59_01220</name>
</gene>
<name>A0ABX7H5X9_9BACT</name>
<protein>
    <recommendedName>
        <fullName evidence="3">Nmd3 N-terminal domain-containing protein</fullName>
    </recommendedName>
</protein>
<accession>A0ABX7H5X9</accession>
<keyword evidence="2" id="KW-1185">Reference proteome</keyword>
<sequence length="178" mass="20148">MPDDRRPRIIDVTRKPTKCPDCGERVVDIVYGTGDMTEIEFALQYRKEAIMGGDNIPRRPPIWCCSCGCKRFRKVNPDGTDAPVKVKMLKDIRKAPVSVINWSSSMVDRALESNQIDLIHKYTLDITTEFEEKEALVVTAVSQSDAELLARELVWNGAVGLKGRRCVMIEVKEITESY</sequence>
<dbReference type="EMBL" id="CP069450">
    <property type="protein sequence ID" value="QRO50291.1"/>
    <property type="molecule type" value="Genomic_DNA"/>
</dbReference>
<proteinExistence type="predicted"/>